<dbReference type="KEGG" id="tut:107371503"/>
<gene>
    <name evidence="1" type="primary">107371503</name>
</gene>
<dbReference type="OMA" id="ICHNESI"/>
<reference evidence="1" key="2">
    <citation type="submission" date="2015-06" db="UniProtKB">
        <authorList>
            <consortium name="EnsemblMetazoa"/>
        </authorList>
    </citation>
    <scope>IDENTIFICATION</scope>
</reference>
<proteinExistence type="predicted"/>
<evidence type="ECO:0000313" key="2">
    <source>
        <dbReference type="Proteomes" id="UP000015104"/>
    </source>
</evidence>
<dbReference type="OrthoDB" id="6485135at2759"/>
<dbReference type="AlphaFoldDB" id="T1JXX5"/>
<dbReference type="Proteomes" id="UP000015104">
    <property type="component" value="Unassembled WGS sequence"/>
</dbReference>
<protein>
    <submittedName>
        <fullName evidence="1">Uncharacterized protein</fullName>
    </submittedName>
</protein>
<sequence length="211" mass="23934">MKYIIISAVVLTTIIISATIVLGKCINGKDQTDWAKQMVGKMGFDDTKPVRLPRRLLGDVYLKRGFIHGMESVKLSQEPVLLICHNESIGAIQLKLVVENVTFNYDWVYGDDESWGIAKTPPQRMYIDIDIEQSDESKKPVMLGMYITKITNTKFSVEVNGSKDRMSDAFDHRYQVALVTRTFIARDAGLAITMEVSPKVTDFLFYNKLEI</sequence>
<dbReference type="HOGENOM" id="CLU_1306287_0_0_1"/>
<dbReference type="EMBL" id="CAEY01000835">
    <property type="status" value="NOT_ANNOTATED_CDS"/>
    <property type="molecule type" value="Genomic_DNA"/>
</dbReference>
<evidence type="ECO:0000313" key="1">
    <source>
        <dbReference type="EnsemblMetazoa" id="tetur02g13590.1"/>
    </source>
</evidence>
<accession>T1JXX5</accession>
<organism evidence="1 2">
    <name type="scientific">Tetranychus urticae</name>
    <name type="common">Two-spotted spider mite</name>
    <dbReference type="NCBI Taxonomy" id="32264"/>
    <lineage>
        <taxon>Eukaryota</taxon>
        <taxon>Metazoa</taxon>
        <taxon>Ecdysozoa</taxon>
        <taxon>Arthropoda</taxon>
        <taxon>Chelicerata</taxon>
        <taxon>Arachnida</taxon>
        <taxon>Acari</taxon>
        <taxon>Acariformes</taxon>
        <taxon>Trombidiformes</taxon>
        <taxon>Prostigmata</taxon>
        <taxon>Eleutherengona</taxon>
        <taxon>Raphignathae</taxon>
        <taxon>Tetranychoidea</taxon>
        <taxon>Tetranychidae</taxon>
        <taxon>Tetranychus</taxon>
    </lineage>
</organism>
<reference evidence="2" key="1">
    <citation type="submission" date="2011-08" db="EMBL/GenBank/DDBJ databases">
        <authorList>
            <person name="Rombauts S."/>
        </authorList>
    </citation>
    <scope>NUCLEOTIDE SEQUENCE</scope>
    <source>
        <strain evidence="2">London</strain>
    </source>
</reference>
<keyword evidence="2" id="KW-1185">Reference proteome</keyword>
<dbReference type="EnsemblMetazoa" id="tetur02g13590.1">
    <property type="protein sequence ID" value="tetur02g13590.1"/>
    <property type="gene ID" value="tetur02g13590"/>
</dbReference>
<name>T1JXX5_TETUR</name>